<keyword evidence="1" id="KW-0694">RNA-binding</keyword>
<dbReference type="InterPro" id="IPR036986">
    <property type="entry name" value="S4_RNA-bd_sf"/>
</dbReference>
<comment type="caution">
    <text evidence="3">The sequence shown here is derived from an EMBL/GenBank/DDBJ whole genome shotgun (WGS) entry which is preliminary data.</text>
</comment>
<dbReference type="PROSITE" id="PS50889">
    <property type="entry name" value="S4"/>
    <property type="match status" value="1"/>
</dbReference>
<evidence type="ECO:0000313" key="4">
    <source>
        <dbReference type="Proteomes" id="UP000735205"/>
    </source>
</evidence>
<evidence type="ECO:0000256" key="1">
    <source>
        <dbReference type="PROSITE-ProRule" id="PRU00182"/>
    </source>
</evidence>
<evidence type="ECO:0000313" key="3">
    <source>
        <dbReference type="EMBL" id="MBS9336658.1"/>
    </source>
</evidence>
<dbReference type="NCBIfam" id="TIGR02988">
    <property type="entry name" value="YaaA_near_RecF"/>
    <property type="match status" value="1"/>
</dbReference>
<gene>
    <name evidence="3" type="primary">yaaA</name>
    <name evidence="3" type="ORF">G6R28_05385</name>
</gene>
<reference evidence="3 4" key="1">
    <citation type="submission" date="2020-02" db="EMBL/GenBank/DDBJ databases">
        <title>Fructobacillus sp. isolated from paper mulberry of Taiwan.</title>
        <authorList>
            <person name="Lin S.-T."/>
        </authorList>
    </citation>
    <scope>NUCLEOTIDE SEQUENCE [LARGE SCALE GENOMIC DNA]</scope>
    <source>
        <strain evidence="3 4">M1-21</strain>
    </source>
</reference>
<dbReference type="Proteomes" id="UP000735205">
    <property type="component" value="Unassembled WGS sequence"/>
</dbReference>
<feature type="region of interest" description="Disordered" evidence="2">
    <location>
        <begin position="88"/>
        <end position="126"/>
    </location>
</feature>
<evidence type="ECO:0000256" key="2">
    <source>
        <dbReference type="SAM" id="MobiDB-lite"/>
    </source>
</evidence>
<accession>A0ABS5QTZ4</accession>
<dbReference type="RefSeq" id="WP_213793208.1">
    <property type="nucleotide sequence ID" value="NZ_JAAMFJ010000002.1"/>
</dbReference>
<feature type="compositionally biased region" description="Basic residues" evidence="2">
    <location>
        <begin position="94"/>
        <end position="119"/>
    </location>
</feature>
<sequence length="126" mass="13849">MAERLAITTEYITLQQLLKIEDIIPSGGQAKAYLADALVLLNGEKENRRGKKLYPGDQVETAGQVFEIVAESEDEARKRAEQAAILARFQKAQKPAKKSNPKPARTKKSGQAKTSKKRPTGPASWS</sequence>
<dbReference type="EMBL" id="JAAMFJ010000002">
    <property type="protein sequence ID" value="MBS9336658.1"/>
    <property type="molecule type" value="Genomic_DNA"/>
</dbReference>
<dbReference type="Gene3D" id="3.10.290.10">
    <property type="entry name" value="RNA-binding S4 domain"/>
    <property type="match status" value="1"/>
</dbReference>
<name>A0ABS5QTZ4_9LACO</name>
<dbReference type="InterPro" id="IPR014330">
    <property type="entry name" value="RNA-bd_S4-rel_YaaA"/>
</dbReference>
<keyword evidence="4" id="KW-1185">Reference proteome</keyword>
<proteinExistence type="predicted"/>
<organism evidence="3 4">
    <name type="scientific">Fructobacillus papyrifericola</name>
    <dbReference type="NCBI Taxonomy" id="2713172"/>
    <lineage>
        <taxon>Bacteria</taxon>
        <taxon>Bacillati</taxon>
        <taxon>Bacillota</taxon>
        <taxon>Bacilli</taxon>
        <taxon>Lactobacillales</taxon>
        <taxon>Lactobacillaceae</taxon>
        <taxon>Fructobacillus</taxon>
    </lineage>
</organism>
<dbReference type="CDD" id="cd00165">
    <property type="entry name" value="S4"/>
    <property type="match status" value="1"/>
</dbReference>
<protein>
    <submittedName>
        <fullName evidence="3">S4 domain-containing protein YaaA</fullName>
    </submittedName>
</protein>
<dbReference type="Pfam" id="PF13275">
    <property type="entry name" value="S4_2"/>
    <property type="match status" value="1"/>
</dbReference>
<dbReference type="SUPFAM" id="SSF55174">
    <property type="entry name" value="Alpha-L RNA-binding motif"/>
    <property type="match status" value="1"/>
</dbReference>